<sequence length="86" mass="9968">MNHSYSTPDVPWLCSLFTKLRTRKDKAGEILRKFSTGEHERKLISGRLLHAPFTREDYKGKVLFERPPKVEDSVQAPKARKSLRVS</sequence>
<name>A0A5B7K8A7_PORTR</name>
<dbReference type="EMBL" id="VSRR010133134">
    <property type="protein sequence ID" value="MPD02797.1"/>
    <property type="molecule type" value="Genomic_DNA"/>
</dbReference>
<proteinExistence type="predicted"/>
<dbReference type="AlphaFoldDB" id="A0A5B7K8A7"/>
<gene>
    <name evidence="1" type="ORF">E2C01_098401</name>
</gene>
<reference evidence="1 2" key="1">
    <citation type="submission" date="2019-05" db="EMBL/GenBank/DDBJ databases">
        <title>Another draft genome of Portunus trituberculatus and its Hox gene families provides insights of decapod evolution.</title>
        <authorList>
            <person name="Jeong J.-H."/>
            <person name="Song I."/>
            <person name="Kim S."/>
            <person name="Choi T."/>
            <person name="Kim D."/>
            <person name="Ryu S."/>
            <person name="Kim W."/>
        </authorList>
    </citation>
    <scope>NUCLEOTIDE SEQUENCE [LARGE SCALE GENOMIC DNA]</scope>
    <source>
        <tissue evidence="1">Muscle</tissue>
    </source>
</reference>
<dbReference type="Proteomes" id="UP000324222">
    <property type="component" value="Unassembled WGS sequence"/>
</dbReference>
<keyword evidence="2" id="KW-1185">Reference proteome</keyword>
<organism evidence="1 2">
    <name type="scientific">Portunus trituberculatus</name>
    <name type="common">Swimming crab</name>
    <name type="synonym">Neptunus trituberculatus</name>
    <dbReference type="NCBI Taxonomy" id="210409"/>
    <lineage>
        <taxon>Eukaryota</taxon>
        <taxon>Metazoa</taxon>
        <taxon>Ecdysozoa</taxon>
        <taxon>Arthropoda</taxon>
        <taxon>Crustacea</taxon>
        <taxon>Multicrustacea</taxon>
        <taxon>Malacostraca</taxon>
        <taxon>Eumalacostraca</taxon>
        <taxon>Eucarida</taxon>
        <taxon>Decapoda</taxon>
        <taxon>Pleocyemata</taxon>
        <taxon>Brachyura</taxon>
        <taxon>Eubrachyura</taxon>
        <taxon>Portunoidea</taxon>
        <taxon>Portunidae</taxon>
        <taxon>Portuninae</taxon>
        <taxon>Portunus</taxon>
    </lineage>
</organism>
<accession>A0A5B7K8A7</accession>
<comment type="caution">
    <text evidence="1">The sequence shown here is derived from an EMBL/GenBank/DDBJ whole genome shotgun (WGS) entry which is preliminary data.</text>
</comment>
<protein>
    <submittedName>
        <fullName evidence="1">Uncharacterized protein</fullName>
    </submittedName>
</protein>
<evidence type="ECO:0000313" key="1">
    <source>
        <dbReference type="EMBL" id="MPD02797.1"/>
    </source>
</evidence>
<evidence type="ECO:0000313" key="2">
    <source>
        <dbReference type="Proteomes" id="UP000324222"/>
    </source>
</evidence>